<feature type="non-terminal residue" evidence="1">
    <location>
        <position position="273"/>
    </location>
</feature>
<gene>
    <name evidence="1" type="ORF">METZ01_LOCUS365725</name>
</gene>
<dbReference type="EMBL" id="UINC01131270">
    <property type="protein sequence ID" value="SVD12871.1"/>
    <property type="molecule type" value="Genomic_DNA"/>
</dbReference>
<accession>A0A382SVA9</accession>
<dbReference type="AlphaFoldDB" id="A0A382SVA9"/>
<proteinExistence type="predicted"/>
<organism evidence="1">
    <name type="scientific">marine metagenome</name>
    <dbReference type="NCBI Taxonomy" id="408172"/>
    <lineage>
        <taxon>unclassified sequences</taxon>
        <taxon>metagenomes</taxon>
        <taxon>ecological metagenomes</taxon>
    </lineage>
</organism>
<name>A0A382SVA9_9ZZZZ</name>
<sequence length="273" mass="32163">MRLKLVKFRKSFSCDVLIFDHIGASWLSKLVPNSARIGYVSTRFSFPILFDKYFLQRLFVILLRHIFSRNYDSYYFYLDALIKSINPKIIVTAADNSVTLSKVTKLHSSILFLYVQSALRDLYSFQRSLDLPVYCSFGNIEKRLFSDLNVRVQEYLPIGSVKLGMAMSEGHTASYEHVDICFISTYRAEKRYSKNRDVWIIRRIKDIEQLLFLHSIKFARQSNLSVRVLGKAREDEWQRLELIHYEKLADGFPFEYVRTDNELGEYESYYGLL</sequence>
<reference evidence="1" key="1">
    <citation type="submission" date="2018-05" db="EMBL/GenBank/DDBJ databases">
        <authorList>
            <person name="Lanie J.A."/>
            <person name="Ng W.-L."/>
            <person name="Kazmierczak K.M."/>
            <person name="Andrzejewski T.M."/>
            <person name="Davidsen T.M."/>
            <person name="Wayne K.J."/>
            <person name="Tettelin H."/>
            <person name="Glass J.I."/>
            <person name="Rusch D."/>
            <person name="Podicherti R."/>
            <person name="Tsui H.-C.T."/>
            <person name="Winkler M.E."/>
        </authorList>
    </citation>
    <scope>NUCLEOTIDE SEQUENCE</scope>
</reference>
<evidence type="ECO:0000313" key="1">
    <source>
        <dbReference type="EMBL" id="SVD12871.1"/>
    </source>
</evidence>
<protein>
    <recommendedName>
        <fullName evidence="2">Glycosyl transferase family 1 domain-containing protein</fullName>
    </recommendedName>
</protein>
<evidence type="ECO:0008006" key="2">
    <source>
        <dbReference type="Google" id="ProtNLM"/>
    </source>
</evidence>